<keyword evidence="2" id="KW-0479">Metal-binding</keyword>
<gene>
    <name evidence="6" type="ORF">H8E19_13335</name>
</gene>
<dbReference type="InterPro" id="IPR006656">
    <property type="entry name" value="Mopterin_OxRdtase"/>
</dbReference>
<dbReference type="Pfam" id="PF00384">
    <property type="entry name" value="Molybdopterin"/>
    <property type="match status" value="1"/>
</dbReference>
<dbReference type="Gene3D" id="3.40.228.10">
    <property type="entry name" value="Dimethylsulfoxide Reductase, domain 2"/>
    <property type="match status" value="1"/>
</dbReference>
<dbReference type="SMART" id="SM00926">
    <property type="entry name" value="Molybdop_Fe4S4"/>
    <property type="match status" value="1"/>
</dbReference>
<dbReference type="Proteomes" id="UP000650524">
    <property type="component" value="Unassembled WGS sequence"/>
</dbReference>
<dbReference type="GO" id="GO:0046872">
    <property type="term" value="F:metal ion binding"/>
    <property type="evidence" value="ECO:0007669"/>
    <property type="project" value="UniProtKB-KW"/>
</dbReference>
<feature type="domain" description="4Fe-4S Mo/W bis-MGD-type" evidence="5">
    <location>
        <begin position="2"/>
        <end position="58"/>
    </location>
</feature>
<evidence type="ECO:0000256" key="4">
    <source>
        <dbReference type="ARBA" id="ARBA00023014"/>
    </source>
</evidence>
<name>A0A8J6N1Y3_9DELT</name>
<dbReference type="SUPFAM" id="SSF53706">
    <property type="entry name" value="Formate dehydrogenase/DMSO reductase, domains 1-3"/>
    <property type="match status" value="1"/>
</dbReference>
<dbReference type="InterPro" id="IPR006963">
    <property type="entry name" value="Mopterin_OxRdtase_4Fe-4S_dom"/>
</dbReference>
<proteinExistence type="inferred from homology"/>
<dbReference type="GO" id="GO:0016491">
    <property type="term" value="F:oxidoreductase activity"/>
    <property type="evidence" value="ECO:0007669"/>
    <property type="project" value="InterPro"/>
</dbReference>
<comment type="caution">
    <text evidence="6">The sequence shown here is derived from an EMBL/GenBank/DDBJ whole genome shotgun (WGS) entry which is preliminary data.</text>
</comment>
<dbReference type="PROSITE" id="PS51669">
    <property type="entry name" value="4FE4S_MOW_BIS_MGD"/>
    <property type="match status" value="1"/>
</dbReference>
<dbReference type="PANTHER" id="PTHR43742">
    <property type="entry name" value="TRIMETHYLAMINE-N-OXIDE REDUCTASE"/>
    <property type="match status" value="1"/>
</dbReference>
<comment type="similarity">
    <text evidence="1">Belongs to the prokaryotic molybdopterin-containing oxidoreductase family.</text>
</comment>
<dbReference type="InterPro" id="IPR006657">
    <property type="entry name" value="MoPterin_dinucl-bd_dom"/>
</dbReference>
<keyword evidence="4" id="KW-0411">Iron-sulfur</keyword>
<evidence type="ECO:0000259" key="5">
    <source>
        <dbReference type="PROSITE" id="PS51669"/>
    </source>
</evidence>
<dbReference type="InterPro" id="IPR009010">
    <property type="entry name" value="Asp_de-COase-like_dom_sf"/>
</dbReference>
<dbReference type="SUPFAM" id="SSF50692">
    <property type="entry name" value="ADC-like"/>
    <property type="match status" value="1"/>
</dbReference>
<dbReference type="AlphaFoldDB" id="A0A8J6N1Y3"/>
<accession>A0A8J6N1Y3</accession>
<evidence type="ECO:0000313" key="7">
    <source>
        <dbReference type="Proteomes" id="UP000650524"/>
    </source>
</evidence>
<reference evidence="6 7" key="1">
    <citation type="submission" date="2020-08" db="EMBL/GenBank/DDBJ databases">
        <title>Bridging the membrane lipid divide: bacteria of the FCB group superphylum have the potential to synthesize archaeal ether lipids.</title>
        <authorList>
            <person name="Villanueva L."/>
            <person name="Von Meijenfeldt F.A.B."/>
            <person name="Westbye A.B."/>
            <person name="Yadav S."/>
            <person name="Hopmans E.C."/>
            <person name="Dutilh B.E."/>
            <person name="Sinninghe Damste J.S."/>
        </authorList>
    </citation>
    <scope>NUCLEOTIDE SEQUENCE [LARGE SCALE GENOMIC DNA]</scope>
    <source>
        <strain evidence="6">NIOZ-UU27</strain>
    </source>
</reference>
<dbReference type="EMBL" id="JACNJD010000277">
    <property type="protein sequence ID" value="MBC8178383.1"/>
    <property type="molecule type" value="Genomic_DNA"/>
</dbReference>
<dbReference type="Pfam" id="PF04879">
    <property type="entry name" value="Molybdop_Fe4S4"/>
    <property type="match status" value="1"/>
</dbReference>
<dbReference type="GO" id="GO:0043546">
    <property type="term" value="F:molybdopterin cofactor binding"/>
    <property type="evidence" value="ECO:0007669"/>
    <property type="project" value="InterPro"/>
</dbReference>
<dbReference type="Gene3D" id="3.40.50.740">
    <property type="match status" value="1"/>
</dbReference>
<dbReference type="PANTHER" id="PTHR43742:SF2">
    <property type="entry name" value="ASSIMILATORY NITRATE REDUCTASE CATALYTIC SUBUNIT"/>
    <property type="match status" value="1"/>
</dbReference>
<dbReference type="Gene3D" id="2.40.40.20">
    <property type="match status" value="1"/>
</dbReference>
<keyword evidence="3" id="KW-0408">Iron</keyword>
<sequence>MMDWKKTTCVLCANLCGLEVRVENNRMVKVRGDKDNPRTEGYVCRKGLNIIYYQHHADRLMHPLKKTGDTFERISWDQAIDEIAEKLSAIINEHGPRSLALMGGGTIGCVSQGILAVNVLGSLGSQYFYNALAQELTGRYWADGKTYGNQSLQTTPHLDETDMLLAFGWNPMMSHHTPQARRVLTKFSKNPDKLLVVVDPRISETAKIADIHLPIKPGTDALLYRAMISIILNEGWHDQAYIDKHVSGFETIRSFFIDFDAEAAIGVCELDYDKVREVCHLFTTRKSCHHSDLGVLMGRHSTLVSYLETVLRAVCGRTGVEGGNIFPVGLRGEARKRTAAMDERESRYWRTVVTDYPAITRLYPPNVMPEEIMSGHTDRLRSVIVTGANPLRSYADTSAYEEAFKQLDLLVTVEIAMTETATLSHYVLPALSAYESWDGNPYLGEGFPKTFLQMRQPVVEAEGEQIEAGEIFVRLADRLGLTPDIPDTLYEAADSGDRLRFGLALLEYIKSNPKAGKSMPFILFKTLGKKLGSGNLALLWGLLQKLPPGVQERATRVGFNPGLGLGEEIFQAILQHPEGIWVGEVDGKEWDHFQALATEDGRINLNVPEMADWIQEIDPAMETEKLKEDEEEYPFIMSSGRHMDYNANTQMRDPAWNKGKRACTAIMHPEDAENFGFDDGQMVKVTTEAGEETVELQVTKKTRPGYIMIPHGFGLVYQDKTYGANANRLAKNTHRDRIAGTPYHRYIRCRVEGVR</sequence>
<evidence type="ECO:0000313" key="6">
    <source>
        <dbReference type="EMBL" id="MBC8178383.1"/>
    </source>
</evidence>
<dbReference type="GO" id="GO:0051536">
    <property type="term" value="F:iron-sulfur cluster binding"/>
    <property type="evidence" value="ECO:0007669"/>
    <property type="project" value="UniProtKB-KW"/>
</dbReference>
<protein>
    <submittedName>
        <fullName evidence="6">Molybdopterin-dependent oxidoreductase</fullName>
    </submittedName>
</protein>
<dbReference type="Pfam" id="PF01568">
    <property type="entry name" value="Molydop_binding"/>
    <property type="match status" value="1"/>
</dbReference>
<dbReference type="Gene3D" id="2.20.25.90">
    <property type="entry name" value="ADC-like domains"/>
    <property type="match status" value="1"/>
</dbReference>
<dbReference type="InterPro" id="IPR050612">
    <property type="entry name" value="Prok_Mopterin_Oxidored"/>
</dbReference>
<evidence type="ECO:0000256" key="3">
    <source>
        <dbReference type="ARBA" id="ARBA00023004"/>
    </source>
</evidence>
<evidence type="ECO:0000256" key="1">
    <source>
        <dbReference type="ARBA" id="ARBA00010312"/>
    </source>
</evidence>
<organism evidence="6 7">
    <name type="scientific">Candidatus Desulfacyla euxinica</name>
    <dbReference type="NCBI Taxonomy" id="2841693"/>
    <lineage>
        <taxon>Bacteria</taxon>
        <taxon>Deltaproteobacteria</taxon>
        <taxon>Candidatus Desulfacyla</taxon>
    </lineage>
</organism>
<evidence type="ECO:0000256" key="2">
    <source>
        <dbReference type="ARBA" id="ARBA00022723"/>
    </source>
</evidence>